<evidence type="ECO:0000256" key="5">
    <source>
        <dbReference type="RuleBase" id="RU004187"/>
    </source>
</evidence>
<dbReference type="InterPro" id="IPR027409">
    <property type="entry name" value="GroEL-like_apical_dom_sf"/>
</dbReference>
<dbReference type="STRING" id="1227497.C491_06553"/>
<comment type="similarity">
    <text evidence="1 5">Belongs to the TCP-1 chaperonin family.</text>
</comment>
<organism evidence="7 8">
    <name type="scientific">Natronococcus amylolyticus DSM 10524</name>
    <dbReference type="NCBI Taxonomy" id="1227497"/>
    <lineage>
        <taxon>Archaea</taxon>
        <taxon>Methanobacteriati</taxon>
        <taxon>Methanobacteriota</taxon>
        <taxon>Stenosarchaea group</taxon>
        <taxon>Halobacteria</taxon>
        <taxon>Halobacteriales</taxon>
        <taxon>Natrialbaceae</taxon>
        <taxon>Natronococcus</taxon>
    </lineage>
</organism>
<gene>
    <name evidence="7" type="ORF">C491_06553</name>
</gene>
<dbReference type="GO" id="GO:0140662">
    <property type="term" value="F:ATP-dependent protein folding chaperone"/>
    <property type="evidence" value="ECO:0007669"/>
    <property type="project" value="InterPro"/>
</dbReference>
<dbReference type="PATRIC" id="fig|1227497.3.peg.1350"/>
<dbReference type="Gene3D" id="3.50.7.10">
    <property type="entry name" value="GroEL"/>
    <property type="match status" value="1"/>
</dbReference>
<dbReference type="InterPro" id="IPR017998">
    <property type="entry name" value="Chaperone_TCP-1"/>
</dbReference>
<dbReference type="Proteomes" id="UP000011688">
    <property type="component" value="Unassembled WGS sequence"/>
</dbReference>
<feature type="compositionally biased region" description="Basic and acidic residues" evidence="6">
    <location>
        <begin position="7"/>
        <end position="22"/>
    </location>
</feature>
<dbReference type="AlphaFoldDB" id="L9XCK8"/>
<dbReference type="GO" id="GO:0051082">
    <property type="term" value="F:unfolded protein binding"/>
    <property type="evidence" value="ECO:0007669"/>
    <property type="project" value="InterPro"/>
</dbReference>
<dbReference type="eggNOG" id="arCOG01257">
    <property type="taxonomic scope" value="Archaea"/>
</dbReference>
<dbReference type="InterPro" id="IPR002423">
    <property type="entry name" value="Cpn60/GroEL/TCP-1"/>
</dbReference>
<evidence type="ECO:0000256" key="3">
    <source>
        <dbReference type="ARBA" id="ARBA00022840"/>
    </source>
</evidence>
<reference evidence="7 8" key="1">
    <citation type="journal article" date="2014" name="PLoS Genet.">
        <title>Phylogenetically driven sequencing of extremely halophilic archaea reveals strategies for static and dynamic osmo-response.</title>
        <authorList>
            <person name="Becker E.A."/>
            <person name="Seitzer P.M."/>
            <person name="Tritt A."/>
            <person name="Larsen D."/>
            <person name="Krusor M."/>
            <person name="Yao A.I."/>
            <person name="Wu D."/>
            <person name="Madern D."/>
            <person name="Eisen J.A."/>
            <person name="Darling A.E."/>
            <person name="Facciotti M.T."/>
        </authorList>
    </citation>
    <scope>NUCLEOTIDE SEQUENCE [LARGE SCALE GENOMIC DNA]</scope>
    <source>
        <strain evidence="7 8">DSM 10524</strain>
    </source>
</reference>
<dbReference type="SUPFAM" id="SSF54849">
    <property type="entry name" value="GroEL-intermediate domain like"/>
    <property type="match status" value="1"/>
</dbReference>
<evidence type="ECO:0000256" key="2">
    <source>
        <dbReference type="ARBA" id="ARBA00022741"/>
    </source>
</evidence>
<keyword evidence="2 5" id="KW-0547">Nucleotide-binding</keyword>
<dbReference type="OrthoDB" id="220849at2157"/>
<dbReference type="EMBL" id="AOIB01000015">
    <property type="protein sequence ID" value="ELY59449.1"/>
    <property type="molecule type" value="Genomic_DNA"/>
</dbReference>
<evidence type="ECO:0000256" key="4">
    <source>
        <dbReference type="ARBA" id="ARBA00023186"/>
    </source>
</evidence>
<dbReference type="GO" id="GO:0016887">
    <property type="term" value="F:ATP hydrolysis activity"/>
    <property type="evidence" value="ECO:0007669"/>
    <property type="project" value="InterPro"/>
</dbReference>
<name>L9XCK8_9EURY</name>
<feature type="region of interest" description="Disordered" evidence="6">
    <location>
        <begin position="522"/>
        <end position="549"/>
    </location>
</feature>
<feature type="region of interest" description="Disordered" evidence="6">
    <location>
        <begin position="1"/>
        <end position="22"/>
    </location>
</feature>
<dbReference type="NCBIfam" id="NF041082">
    <property type="entry name" value="thermosome_alpha"/>
    <property type="match status" value="1"/>
</dbReference>
<evidence type="ECO:0000313" key="8">
    <source>
        <dbReference type="Proteomes" id="UP000011688"/>
    </source>
</evidence>
<evidence type="ECO:0000256" key="1">
    <source>
        <dbReference type="ARBA" id="ARBA00008020"/>
    </source>
</evidence>
<dbReference type="PRINTS" id="PR00304">
    <property type="entry name" value="TCOMPLEXTCP1"/>
</dbReference>
<accession>L9XCK8</accession>
<dbReference type="RefSeq" id="WP_005554685.1">
    <property type="nucleotide sequence ID" value="NZ_AOIB01000015.1"/>
</dbReference>
<comment type="caution">
    <text evidence="7">The sequence shown here is derived from an EMBL/GenBank/DDBJ whole genome shotgun (WGS) entry which is preliminary data.</text>
</comment>
<keyword evidence="3 5" id="KW-0067">ATP-binding</keyword>
<dbReference type="SUPFAM" id="SSF48592">
    <property type="entry name" value="GroEL equatorial domain-like"/>
    <property type="match status" value="1"/>
</dbReference>
<keyword evidence="4 5" id="KW-0143">Chaperone</keyword>
<dbReference type="Gene3D" id="3.30.260.10">
    <property type="entry name" value="TCP-1-like chaperonin intermediate domain"/>
    <property type="match status" value="1"/>
</dbReference>
<keyword evidence="8" id="KW-1185">Reference proteome</keyword>
<dbReference type="SUPFAM" id="SSF52029">
    <property type="entry name" value="GroEL apical domain-like"/>
    <property type="match status" value="1"/>
</dbReference>
<evidence type="ECO:0000313" key="7">
    <source>
        <dbReference type="EMBL" id="ELY59449.1"/>
    </source>
</evidence>
<dbReference type="InterPro" id="IPR002194">
    <property type="entry name" value="Chaperonin_TCP-1_CS"/>
</dbReference>
<dbReference type="NCBIfam" id="NF041083">
    <property type="entry name" value="thermosome_beta"/>
    <property type="match status" value="1"/>
</dbReference>
<dbReference type="GO" id="GO:0005524">
    <property type="term" value="F:ATP binding"/>
    <property type="evidence" value="ECO:0007669"/>
    <property type="project" value="UniProtKB-KW"/>
</dbReference>
<dbReference type="InterPro" id="IPR054827">
    <property type="entry name" value="thermosome_alpha"/>
</dbReference>
<evidence type="ECO:0000256" key="6">
    <source>
        <dbReference type="SAM" id="MobiDB-lite"/>
    </source>
</evidence>
<dbReference type="PROSITE" id="PS00750">
    <property type="entry name" value="TCP1_1"/>
    <property type="match status" value="1"/>
</dbReference>
<dbReference type="InterPro" id="IPR027410">
    <property type="entry name" value="TCP-1-like_intermed_sf"/>
</dbReference>
<dbReference type="Pfam" id="PF00118">
    <property type="entry name" value="Cpn60_TCP1"/>
    <property type="match status" value="1"/>
</dbReference>
<dbReference type="InterPro" id="IPR053374">
    <property type="entry name" value="TCP-1_chaperonin"/>
</dbReference>
<dbReference type="PANTHER" id="PTHR11353">
    <property type="entry name" value="CHAPERONIN"/>
    <property type="match status" value="1"/>
</dbReference>
<dbReference type="Gene3D" id="1.10.560.10">
    <property type="entry name" value="GroEL-like equatorial domain"/>
    <property type="match status" value="1"/>
</dbReference>
<proteinExistence type="inferred from homology"/>
<dbReference type="PROSITE" id="PS00995">
    <property type="entry name" value="TCP1_3"/>
    <property type="match status" value="1"/>
</dbReference>
<sequence>MSGSNAVHDRLEVGDTDDVPSRARNFEAGKRLAETVRTTLGPKGLDKMLITDDGKVAITNDGASILERMKLSHPVATLVLEVAEGQDTTVGDGTTSAVLLAGELLGEAEALLEKGVPPAKITEGYHLAVSQAVESLPELTVPVDLADDERLREIARTVVTGKWDESGTDFLADRAVEAVRAIERDDCVAFERLTRKTIPGGSFYDSAVIEGLVIDMGESPTDVVSPDATLPNRYRDATVALVDEELSIDTARGVGSVDLETVEELEALREYERDAYEAYADTIAGVGADVVFCQQSIDDPVRYLLAERGILPIERTQRDELHRLARATGGKPVPVESLTRATTGTAATVERRSVGPTDVTVVSGLEELEQVSVVFRGGTQHVADETKRMLDTCFYALKLAIEDEAVVPGGGAAEVALAREIRSMAAGRSGSEQLAVEAFADALETIPRTLAESSGFGPTDALLALRNAHHDGDHTAGLDLETGSVVDAAEAGVLEPLYVKRQVIASAGEAASMIVRIDDNVPMAPRGEESGHDHDHDHGPDGLIRSTEGYPWAVGHSMGH</sequence>
<dbReference type="InterPro" id="IPR027413">
    <property type="entry name" value="GROEL-like_equatorial_sf"/>
</dbReference>
<protein>
    <submittedName>
        <fullName evidence="7">Thermosome subunit 1</fullName>
    </submittedName>
</protein>
<feature type="compositionally biased region" description="Basic and acidic residues" evidence="6">
    <location>
        <begin position="526"/>
        <end position="540"/>
    </location>
</feature>